<dbReference type="GO" id="GO:0006506">
    <property type="term" value="P:GPI anchor biosynthetic process"/>
    <property type="evidence" value="ECO:0007669"/>
    <property type="project" value="UniProtKB-UniPathway"/>
</dbReference>
<evidence type="ECO:0008006" key="14">
    <source>
        <dbReference type="Google" id="ProtNLM"/>
    </source>
</evidence>
<comment type="pathway">
    <text evidence="2">Glycolipid biosynthesis; glycosylphosphatidylinositol-anchor biosynthesis.</text>
</comment>
<sequence>MGMQNRRFLQTQLMLISIWFVMAFSSTGDSDHLILSTSKECSNPNIIGWWPCYKENLLGFYFDIHRSLSDLDFNKFLTQEFHLSDSCERVNDNAISIGISSLLRHLVGEGYHRQLVTTMVFCHHPEFSHWIKDHFCVGVIVERLPIGVFADPFELQHLAMHGAFLGASVLGDTNLELPSALSNRSVVEIHFEVWSDNIKIVLQLPLHARYPPLDSSGYANITIGRPDLFLRCRPKETNLENCSWALIDLGYSFGNSVQWRIPCGIEGHTRAVTAVTFLSAFICSLSILFSIILFSRKNNVKV</sequence>
<keyword evidence="5 10" id="KW-0812">Transmembrane</keyword>
<evidence type="ECO:0000256" key="11">
    <source>
        <dbReference type="SAM" id="SignalP"/>
    </source>
</evidence>
<evidence type="ECO:0000256" key="3">
    <source>
        <dbReference type="ARBA" id="ARBA00010345"/>
    </source>
</evidence>
<proteinExistence type="inferred from homology"/>
<dbReference type="SMART" id="SM00780">
    <property type="entry name" value="PIG-X"/>
    <property type="match status" value="1"/>
</dbReference>
<dbReference type="EMBL" id="KZ452001">
    <property type="protein sequence ID" value="PKA52604.1"/>
    <property type="molecule type" value="Genomic_DNA"/>
</dbReference>
<keyword evidence="9" id="KW-0325">Glycoprotein</keyword>
<dbReference type="GO" id="GO:0005789">
    <property type="term" value="C:endoplasmic reticulum membrane"/>
    <property type="evidence" value="ECO:0007669"/>
    <property type="project" value="UniProtKB-SubCell"/>
</dbReference>
<dbReference type="InterPro" id="IPR013233">
    <property type="entry name" value="PIG-X/PBN1"/>
</dbReference>
<name>A0A2I0AAN6_9ASPA</name>
<dbReference type="AlphaFoldDB" id="A0A2I0AAN6"/>
<evidence type="ECO:0000256" key="9">
    <source>
        <dbReference type="ARBA" id="ARBA00023180"/>
    </source>
</evidence>
<feature type="signal peptide" evidence="11">
    <location>
        <begin position="1"/>
        <end position="23"/>
    </location>
</feature>
<dbReference type="UniPathway" id="UPA00196"/>
<evidence type="ECO:0000256" key="1">
    <source>
        <dbReference type="ARBA" id="ARBA00004389"/>
    </source>
</evidence>
<evidence type="ECO:0000256" key="4">
    <source>
        <dbReference type="ARBA" id="ARBA00022502"/>
    </source>
</evidence>
<evidence type="ECO:0000256" key="10">
    <source>
        <dbReference type="SAM" id="Phobius"/>
    </source>
</evidence>
<accession>A0A2I0AAN6</accession>
<keyword evidence="8 10" id="KW-0472">Membrane</keyword>
<protein>
    <recommendedName>
        <fullName evidence="14">Phosphatidylinositol-glycan biosynthesis class X protein</fullName>
    </recommendedName>
</protein>
<evidence type="ECO:0000313" key="12">
    <source>
        <dbReference type="EMBL" id="PKA52604.1"/>
    </source>
</evidence>
<evidence type="ECO:0000256" key="5">
    <source>
        <dbReference type="ARBA" id="ARBA00022692"/>
    </source>
</evidence>
<evidence type="ECO:0000313" key="13">
    <source>
        <dbReference type="Proteomes" id="UP000236161"/>
    </source>
</evidence>
<comment type="similarity">
    <text evidence="3">Belongs to the PIGX family.</text>
</comment>
<dbReference type="PANTHER" id="PTHR28650:SF1">
    <property type="entry name" value="PHOSPHATIDYLINOSITOL-GLYCAN BIOSYNTHESIS CLASS X PROTEIN"/>
    <property type="match status" value="1"/>
</dbReference>
<evidence type="ECO:0000256" key="6">
    <source>
        <dbReference type="ARBA" id="ARBA00022824"/>
    </source>
</evidence>
<feature type="chain" id="PRO_5014184781" description="Phosphatidylinositol-glycan biosynthesis class X protein" evidence="11">
    <location>
        <begin position="24"/>
        <end position="302"/>
    </location>
</feature>
<dbReference type="InterPro" id="IPR040039">
    <property type="entry name" value="PIGX"/>
</dbReference>
<dbReference type="OrthoDB" id="5546453at2759"/>
<reference evidence="12 13" key="1">
    <citation type="journal article" date="2017" name="Nature">
        <title>The Apostasia genome and the evolution of orchids.</title>
        <authorList>
            <person name="Zhang G.Q."/>
            <person name="Liu K.W."/>
            <person name="Li Z."/>
            <person name="Lohaus R."/>
            <person name="Hsiao Y.Y."/>
            <person name="Niu S.C."/>
            <person name="Wang J.Y."/>
            <person name="Lin Y.C."/>
            <person name="Xu Q."/>
            <person name="Chen L.J."/>
            <person name="Yoshida K."/>
            <person name="Fujiwara S."/>
            <person name="Wang Z.W."/>
            <person name="Zhang Y.Q."/>
            <person name="Mitsuda N."/>
            <person name="Wang M."/>
            <person name="Liu G.H."/>
            <person name="Pecoraro L."/>
            <person name="Huang H.X."/>
            <person name="Xiao X.J."/>
            <person name="Lin M."/>
            <person name="Wu X.Y."/>
            <person name="Wu W.L."/>
            <person name="Chen Y.Y."/>
            <person name="Chang S.B."/>
            <person name="Sakamoto S."/>
            <person name="Ohme-Takagi M."/>
            <person name="Yagi M."/>
            <person name="Zeng S.J."/>
            <person name="Shen C.Y."/>
            <person name="Yeh C.M."/>
            <person name="Luo Y.B."/>
            <person name="Tsai W.C."/>
            <person name="Van de Peer Y."/>
            <person name="Liu Z.J."/>
        </authorList>
    </citation>
    <scope>NUCLEOTIDE SEQUENCE [LARGE SCALE GENOMIC DNA]</scope>
    <source>
        <strain evidence="13">cv. Shenzhen</strain>
        <tissue evidence="12">Stem</tissue>
    </source>
</reference>
<keyword evidence="6" id="KW-0256">Endoplasmic reticulum</keyword>
<keyword evidence="11" id="KW-0732">Signal</keyword>
<evidence type="ECO:0000256" key="7">
    <source>
        <dbReference type="ARBA" id="ARBA00022989"/>
    </source>
</evidence>
<evidence type="ECO:0000256" key="8">
    <source>
        <dbReference type="ARBA" id="ARBA00023136"/>
    </source>
</evidence>
<keyword evidence="4" id="KW-0337">GPI-anchor biosynthesis</keyword>
<gene>
    <name evidence="12" type="ORF">AXF42_Ash001585</name>
</gene>
<organism evidence="12 13">
    <name type="scientific">Apostasia shenzhenica</name>
    <dbReference type="NCBI Taxonomy" id="1088818"/>
    <lineage>
        <taxon>Eukaryota</taxon>
        <taxon>Viridiplantae</taxon>
        <taxon>Streptophyta</taxon>
        <taxon>Embryophyta</taxon>
        <taxon>Tracheophyta</taxon>
        <taxon>Spermatophyta</taxon>
        <taxon>Magnoliopsida</taxon>
        <taxon>Liliopsida</taxon>
        <taxon>Asparagales</taxon>
        <taxon>Orchidaceae</taxon>
        <taxon>Apostasioideae</taxon>
        <taxon>Apostasia</taxon>
    </lineage>
</organism>
<feature type="transmembrane region" description="Helical" evidence="10">
    <location>
        <begin position="271"/>
        <end position="294"/>
    </location>
</feature>
<keyword evidence="13" id="KW-1185">Reference proteome</keyword>
<dbReference type="Pfam" id="PF08320">
    <property type="entry name" value="PIG-X"/>
    <property type="match status" value="1"/>
</dbReference>
<dbReference type="Proteomes" id="UP000236161">
    <property type="component" value="Unassembled WGS sequence"/>
</dbReference>
<comment type="subcellular location">
    <subcellularLocation>
        <location evidence="1">Endoplasmic reticulum membrane</location>
        <topology evidence="1">Single-pass membrane protein</topology>
    </subcellularLocation>
</comment>
<keyword evidence="7 10" id="KW-1133">Transmembrane helix</keyword>
<dbReference type="PANTHER" id="PTHR28650">
    <property type="entry name" value="PHOSPHATIDYLINOSITOL-GLYCAN BIOSYNTHESIS CLASS X PROTEIN"/>
    <property type="match status" value="1"/>
</dbReference>
<evidence type="ECO:0000256" key="2">
    <source>
        <dbReference type="ARBA" id="ARBA00004687"/>
    </source>
</evidence>